<dbReference type="EMBL" id="BAABLP010000006">
    <property type="protein sequence ID" value="GAA4753752.1"/>
    <property type="molecule type" value="Genomic_DNA"/>
</dbReference>
<dbReference type="RefSeq" id="WP_345481954.1">
    <property type="nucleotide sequence ID" value="NZ_BAABLP010000006.1"/>
</dbReference>
<keyword evidence="1" id="KW-0812">Transmembrane</keyword>
<reference evidence="3" key="1">
    <citation type="journal article" date="2019" name="Int. J. Syst. Evol. Microbiol.">
        <title>The Global Catalogue of Microorganisms (GCM) 10K type strain sequencing project: providing services to taxonomists for standard genome sequencing and annotation.</title>
        <authorList>
            <consortium name="The Broad Institute Genomics Platform"/>
            <consortium name="The Broad Institute Genome Sequencing Center for Infectious Disease"/>
            <person name="Wu L."/>
            <person name="Ma J."/>
        </authorList>
    </citation>
    <scope>NUCLEOTIDE SEQUENCE [LARGE SCALE GENOMIC DNA]</scope>
    <source>
        <strain evidence="3">JCM 19015</strain>
    </source>
</reference>
<comment type="caution">
    <text evidence="2">The sequence shown here is derived from an EMBL/GenBank/DDBJ whole genome shotgun (WGS) entry which is preliminary data.</text>
</comment>
<feature type="transmembrane region" description="Helical" evidence="1">
    <location>
        <begin position="21"/>
        <end position="43"/>
    </location>
</feature>
<evidence type="ECO:0000256" key="1">
    <source>
        <dbReference type="SAM" id="Phobius"/>
    </source>
</evidence>
<keyword evidence="1" id="KW-0472">Membrane</keyword>
<keyword evidence="3" id="KW-1185">Reference proteome</keyword>
<gene>
    <name evidence="2" type="ORF">GCM10025783_28330</name>
</gene>
<evidence type="ECO:0008006" key="4">
    <source>
        <dbReference type="Google" id="ProtNLM"/>
    </source>
</evidence>
<protein>
    <recommendedName>
        <fullName evidence="4">DUF4012 domain-containing protein</fullName>
    </recommendedName>
</protein>
<dbReference type="Pfam" id="PF13196">
    <property type="entry name" value="DUF4012"/>
    <property type="match status" value="1"/>
</dbReference>
<name>A0ABP8ZDU6_9MICO</name>
<sequence length="628" mass="67575">MPKAPKPKKQRTPAQRARRRITIGGVVALLLGVVAVVVLTVYVGNRALIAKDQLQAAQGQLTTFKSALGQPNAPSTAALYTKLQANTSRAAQQVDDPVWSLYEKIPVVGPNLKAFRQTADLVNDLVHDGVGPLAKAADGVSVDSLKPHDGGIDIEPLKKLTPAIGDIDDAITAADKHAAAIDTKDVVPQLKEPIGQVQSMLQEAAPLTHELRKVMPVLYPALGGEGTRHYLLIFQNNAEERASGGNPASMAMLVVNDGKIKLGKQGDSGNFPHPYTVPPFTPKGAGNGDWPKIYTDYASTYVTNITMTPDFPSTAKMARAMWKNVYGGKVDGVISFDPVALSYLLKATGPVKLADGTMIDSTNAVPFLLYDVYAKYPLPDVQDAVFASAAQGVFSAVTGGQGDPKSYLAQLQPMMDEQRLKMWSVRDDEEKLLMDSPLGNMLPEDNTEKTVLGVYNNDDATSKMSYFMDEQIKVTTNTCKADPQYTVSAKVINTLPAARAYSLPEYVKAHQPRIVPGGDRQWVQVYGPVGAKLKAVYVDGEKVVWGTNFSFKFNTNYDATGQLDHRPAVKGTMYDRPVGSVSINMGPASSKTVKAVFTGGTDTSKTVEVSHTPKVRPVPVEITSAKCG</sequence>
<keyword evidence="1" id="KW-1133">Transmembrane helix</keyword>
<dbReference type="Proteomes" id="UP001500121">
    <property type="component" value="Unassembled WGS sequence"/>
</dbReference>
<organism evidence="2 3">
    <name type="scientific">Amnibacterium soli</name>
    <dbReference type="NCBI Taxonomy" id="1282736"/>
    <lineage>
        <taxon>Bacteria</taxon>
        <taxon>Bacillati</taxon>
        <taxon>Actinomycetota</taxon>
        <taxon>Actinomycetes</taxon>
        <taxon>Micrococcales</taxon>
        <taxon>Microbacteriaceae</taxon>
        <taxon>Amnibacterium</taxon>
    </lineage>
</organism>
<accession>A0ABP8ZDU6</accession>
<dbReference type="InterPro" id="IPR025101">
    <property type="entry name" value="DUF4012"/>
</dbReference>
<proteinExistence type="predicted"/>
<evidence type="ECO:0000313" key="2">
    <source>
        <dbReference type="EMBL" id="GAA4753752.1"/>
    </source>
</evidence>
<evidence type="ECO:0000313" key="3">
    <source>
        <dbReference type="Proteomes" id="UP001500121"/>
    </source>
</evidence>